<dbReference type="AlphaFoldDB" id="K2F729"/>
<organism evidence="1">
    <name type="scientific">uncultured bacterium</name>
    <name type="common">gcode 4</name>
    <dbReference type="NCBI Taxonomy" id="1234023"/>
    <lineage>
        <taxon>Bacteria</taxon>
        <taxon>environmental samples</taxon>
    </lineage>
</organism>
<accession>K2F729</accession>
<evidence type="ECO:0000313" key="1">
    <source>
        <dbReference type="EMBL" id="EKE26946.1"/>
    </source>
</evidence>
<reference evidence="1" key="1">
    <citation type="journal article" date="2012" name="Science">
        <title>Fermentation, hydrogen, and sulfur metabolism in multiple uncultivated bacterial phyla.</title>
        <authorList>
            <person name="Wrighton K.C."/>
            <person name="Thomas B.C."/>
            <person name="Sharon I."/>
            <person name="Miller C.S."/>
            <person name="Castelle C.J."/>
            <person name="VerBerkmoes N.C."/>
            <person name="Wilkins M.J."/>
            <person name="Hettich R.L."/>
            <person name="Lipton M.S."/>
            <person name="Williams K.H."/>
            <person name="Long P.E."/>
            <person name="Banfield J.F."/>
        </authorList>
    </citation>
    <scope>NUCLEOTIDE SEQUENCE [LARGE SCALE GENOMIC DNA]</scope>
</reference>
<dbReference type="EMBL" id="AMFJ01000628">
    <property type="protein sequence ID" value="EKE26946.1"/>
    <property type="molecule type" value="Genomic_DNA"/>
</dbReference>
<protein>
    <submittedName>
        <fullName evidence="1">Uncharacterized protein</fullName>
    </submittedName>
</protein>
<gene>
    <name evidence="1" type="ORF">ACD_4C00112G0001</name>
</gene>
<sequence length="50" mass="6008">MIIDLQVQPEPENYIQAIYLLLKWNEVVYIIEEIEILFLLILNEKIIIAH</sequence>
<proteinExistence type="predicted"/>
<comment type="caution">
    <text evidence="1">The sequence shown here is derived from an EMBL/GenBank/DDBJ whole genome shotgun (WGS) entry which is preliminary data.</text>
</comment>
<name>K2F729_9BACT</name>